<dbReference type="Proteomes" id="UP000006755">
    <property type="component" value="Unassembled WGS sequence"/>
</dbReference>
<dbReference type="eggNOG" id="COG4726">
    <property type="taxonomic scope" value="Bacteria"/>
</dbReference>
<keyword evidence="4" id="KW-1185">Reference proteome</keyword>
<protein>
    <submittedName>
        <fullName evidence="3">Type IV pilus assembly protein PilX</fullName>
    </submittedName>
</protein>
<evidence type="ECO:0000313" key="4">
    <source>
        <dbReference type="Proteomes" id="UP000006755"/>
    </source>
</evidence>
<feature type="domain" description="Type 4 fimbrial biogenesis protein PilX N-terminal" evidence="2">
    <location>
        <begin position="7"/>
        <end position="51"/>
    </location>
</feature>
<organism evidence="3 4">
    <name type="scientific">Gallaecimonas xiamenensis 3-C-1</name>
    <dbReference type="NCBI Taxonomy" id="745411"/>
    <lineage>
        <taxon>Bacteria</taxon>
        <taxon>Pseudomonadati</taxon>
        <taxon>Pseudomonadota</taxon>
        <taxon>Gammaproteobacteria</taxon>
        <taxon>Enterobacterales</taxon>
        <taxon>Gallaecimonadaceae</taxon>
        <taxon>Gallaecimonas</taxon>
    </lineage>
</organism>
<feature type="transmembrane region" description="Helical" evidence="1">
    <location>
        <begin position="6"/>
        <end position="28"/>
    </location>
</feature>
<dbReference type="OrthoDB" id="7064014at2"/>
<reference evidence="3 4" key="1">
    <citation type="journal article" date="2012" name="J. Bacteriol.">
        <title>Genome Sequence of Gallaecimonas xiamenensis Type Strain 3-C-1.</title>
        <authorList>
            <person name="Lai Q."/>
            <person name="Wang L."/>
            <person name="Wang W."/>
            <person name="Shao Z."/>
        </authorList>
    </citation>
    <scope>NUCLEOTIDE SEQUENCE [LARGE SCALE GENOMIC DNA]</scope>
    <source>
        <strain evidence="3 4">3-C-1</strain>
    </source>
</reference>
<dbReference type="Pfam" id="PF14341">
    <property type="entry name" value="PilX_N"/>
    <property type="match status" value="1"/>
</dbReference>
<gene>
    <name evidence="3" type="ORF">B3C1_17207</name>
</gene>
<accession>K2J0E7</accession>
<dbReference type="PATRIC" id="fig|745411.4.peg.3388"/>
<keyword evidence="1" id="KW-0812">Transmembrane</keyword>
<proteinExistence type="predicted"/>
<evidence type="ECO:0000313" key="3">
    <source>
        <dbReference type="EMBL" id="EKE68267.1"/>
    </source>
</evidence>
<keyword evidence="1" id="KW-0472">Membrane</keyword>
<keyword evidence="1" id="KW-1133">Transmembrane helix</keyword>
<dbReference type="RefSeq" id="WP_008486392.1">
    <property type="nucleotide sequence ID" value="NZ_AMRI01000032.1"/>
</dbReference>
<evidence type="ECO:0000256" key="1">
    <source>
        <dbReference type="SAM" id="Phobius"/>
    </source>
</evidence>
<dbReference type="AlphaFoldDB" id="K2J0E7"/>
<dbReference type="InterPro" id="IPR025746">
    <property type="entry name" value="PilX_N_dom"/>
</dbReference>
<evidence type="ECO:0000259" key="2">
    <source>
        <dbReference type="Pfam" id="PF14341"/>
    </source>
</evidence>
<dbReference type="STRING" id="745411.B3C1_17207"/>
<dbReference type="EMBL" id="AMRI01000032">
    <property type="protein sequence ID" value="EKE68267.1"/>
    <property type="molecule type" value="Genomic_DNA"/>
</dbReference>
<sequence length="154" mass="16214">MKRNQGGLVLFVALIFLLIITILGVALLTNSSMDVKMAGAASDRTEALQTANGVLDDVIMNAGTSEAFLKSTGDYNNGLAVNTGLTDEGGNARQAVVHFDVEASCPRSENGTGTDTFVCRHFHDVSEVTFGRRNLGRLEVTNGVSQPLIAPTGS</sequence>
<name>K2J0E7_9GAMM</name>
<comment type="caution">
    <text evidence="3">The sequence shown here is derived from an EMBL/GenBank/DDBJ whole genome shotgun (WGS) entry which is preliminary data.</text>
</comment>